<keyword evidence="7" id="KW-1185">Reference proteome</keyword>
<keyword evidence="6" id="KW-0282">Flagellum</keyword>
<dbReference type="AlphaFoldDB" id="A0A1M7PLH7"/>
<protein>
    <recommendedName>
        <fullName evidence="4 5">Flagellar hook-basal body complex protein FliE</fullName>
    </recommendedName>
</protein>
<dbReference type="PANTHER" id="PTHR34653:SF1">
    <property type="entry name" value="FLAGELLAR HOOK-BASAL BODY COMPLEX PROTEIN FLIE"/>
    <property type="match status" value="1"/>
</dbReference>
<dbReference type="InterPro" id="IPR001624">
    <property type="entry name" value="FliE"/>
</dbReference>
<keyword evidence="6" id="KW-0966">Cell projection</keyword>
<gene>
    <name evidence="4" type="primary">fliE</name>
    <name evidence="6" type="ORF">SAMN05192549_105193</name>
</gene>
<dbReference type="GO" id="GO:0005198">
    <property type="term" value="F:structural molecule activity"/>
    <property type="evidence" value="ECO:0007669"/>
    <property type="project" value="UniProtKB-UniRule"/>
</dbReference>
<keyword evidence="6" id="KW-0969">Cilium</keyword>
<evidence type="ECO:0000313" key="6">
    <source>
        <dbReference type="EMBL" id="SHN18055.1"/>
    </source>
</evidence>
<comment type="similarity">
    <text evidence="2 4">Belongs to the FliE family.</text>
</comment>
<evidence type="ECO:0000256" key="3">
    <source>
        <dbReference type="ARBA" id="ARBA00023143"/>
    </source>
</evidence>
<proteinExistence type="inferred from homology"/>
<evidence type="ECO:0000256" key="1">
    <source>
        <dbReference type="ARBA" id="ARBA00004117"/>
    </source>
</evidence>
<evidence type="ECO:0000256" key="4">
    <source>
        <dbReference type="HAMAP-Rule" id="MF_00724"/>
    </source>
</evidence>
<dbReference type="OrthoDB" id="8909229at2"/>
<organism evidence="6 7">
    <name type="scientific">Duganella sacchari</name>
    <dbReference type="NCBI Taxonomy" id="551987"/>
    <lineage>
        <taxon>Bacteria</taxon>
        <taxon>Pseudomonadati</taxon>
        <taxon>Pseudomonadota</taxon>
        <taxon>Betaproteobacteria</taxon>
        <taxon>Burkholderiales</taxon>
        <taxon>Oxalobacteraceae</taxon>
        <taxon>Telluria group</taxon>
        <taxon>Duganella</taxon>
    </lineage>
</organism>
<dbReference type="GO" id="GO:0003774">
    <property type="term" value="F:cytoskeletal motor activity"/>
    <property type="evidence" value="ECO:0007669"/>
    <property type="project" value="InterPro"/>
</dbReference>
<dbReference type="GO" id="GO:0071973">
    <property type="term" value="P:bacterial-type flagellum-dependent cell motility"/>
    <property type="evidence" value="ECO:0007669"/>
    <property type="project" value="InterPro"/>
</dbReference>
<reference evidence="7" key="1">
    <citation type="submission" date="2016-11" db="EMBL/GenBank/DDBJ databases">
        <authorList>
            <person name="Varghese N."/>
            <person name="Submissions S."/>
        </authorList>
    </citation>
    <scope>NUCLEOTIDE SEQUENCE [LARGE SCALE GENOMIC DNA]</scope>
    <source>
        <strain evidence="7">Sac-22</strain>
    </source>
</reference>
<dbReference type="RefSeq" id="WP_072784961.1">
    <property type="nucleotide sequence ID" value="NZ_FRCX01000005.1"/>
</dbReference>
<dbReference type="PRINTS" id="PR01006">
    <property type="entry name" value="FLGHOOKFLIE"/>
</dbReference>
<dbReference type="NCBIfam" id="TIGR00205">
    <property type="entry name" value="fliE"/>
    <property type="match status" value="1"/>
</dbReference>
<evidence type="ECO:0000256" key="2">
    <source>
        <dbReference type="ARBA" id="ARBA00009272"/>
    </source>
</evidence>
<dbReference type="GO" id="GO:0009425">
    <property type="term" value="C:bacterial-type flagellum basal body"/>
    <property type="evidence" value="ECO:0007669"/>
    <property type="project" value="UniProtKB-SubCell"/>
</dbReference>
<dbReference type="EMBL" id="FRCX01000005">
    <property type="protein sequence ID" value="SHN18055.1"/>
    <property type="molecule type" value="Genomic_DNA"/>
</dbReference>
<dbReference type="STRING" id="551987.SAMN05192549_105193"/>
<comment type="subcellular location">
    <subcellularLocation>
        <location evidence="1 4">Bacterial flagellum basal body</location>
    </subcellularLocation>
</comment>
<evidence type="ECO:0000313" key="7">
    <source>
        <dbReference type="Proteomes" id="UP000184339"/>
    </source>
</evidence>
<dbReference type="Proteomes" id="UP000184339">
    <property type="component" value="Unassembled WGS sequence"/>
</dbReference>
<keyword evidence="3 4" id="KW-0975">Bacterial flagellum</keyword>
<dbReference type="PANTHER" id="PTHR34653">
    <property type="match status" value="1"/>
</dbReference>
<evidence type="ECO:0000256" key="5">
    <source>
        <dbReference type="NCBIfam" id="TIGR00205"/>
    </source>
</evidence>
<accession>A0A1M7PLH7</accession>
<dbReference type="Pfam" id="PF02049">
    <property type="entry name" value="FliE"/>
    <property type="match status" value="1"/>
</dbReference>
<dbReference type="HAMAP" id="MF_00724">
    <property type="entry name" value="FliE"/>
    <property type="match status" value="1"/>
</dbReference>
<name>A0A1M7PLH7_9BURK</name>
<sequence>MSIESIAPLALPTLAPIASPVSASALPAVAPLGGGFGSMVTHGLEQVNQALLHSQSETQALALGQSVNLHQVMVNLEESRLSFQLMMQVRSRLLEAYQDVMRMQI</sequence>